<evidence type="ECO:0000256" key="4">
    <source>
        <dbReference type="ARBA" id="ARBA00022853"/>
    </source>
</evidence>
<feature type="compositionally biased region" description="Basic and acidic residues" evidence="9">
    <location>
        <begin position="475"/>
        <end position="485"/>
    </location>
</feature>
<evidence type="ECO:0000256" key="7">
    <source>
        <dbReference type="ARBA" id="ARBA00023242"/>
    </source>
</evidence>
<evidence type="ECO:0000256" key="2">
    <source>
        <dbReference type="ARBA" id="ARBA00006918"/>
    </source>
</evidence>
<evidence type="ECO:0000259" key="10">
    <source>
        <dbReference type="SMART" id="SM00717"/>
    </source>
</evidence>
<evidence type="ECO:0000256" key="3">
    <source>
        <dbReference type="ARBA" id="ARBA00019132"/>
    </source>
</evidence>
<accession>A0A0C3QR39</accession>
<feature type="region of interest" description="Disordered" evidence="9">
    <location>
        <begin position="278"/>
        <end position="353"/>
    </location>
</feature>
<reference evidence="12" key="2">
    <citation type="submission" date="2015-01" db="EMBL/GenBank/DDBJ databases">
        <title>Evolutionary Origins and Diversification of the Mycorrhizal Mutualists.</title>
        <authorList>
            <consortium name="DOE Joint Genome Institute"/>
            <consortium name="Mycorrhizal Genomics Consortium"/>
            <person name="Kohler A."/>
            <person name="Kuo A."/>
            <person name="Nagy L.G."/>
            <person name="Floudas D."/>
            <person name="Copeland A."/>
            <person name="Barry K.W."/>
            <person name="Cichocki N."/>
            <person name="Veneault-Fourrey C."/>
            <person name="LaButti K."/>
            <person name="Lindquist E.A."/>
            <person name="Lipzen A."/>
            <person name="Lundell T."/>
            <person name="Morin E."/>
            <person name="Murat C."/>
            <person name="Riley R."/>
            <person name="Ohm R."/>
            <person name="Sun H."/>
            <person name="Tunlid A."/>
            <person name="Henrissat B."/>
            <person name="Grigoriev I.V."/>
            <person name="Hibbett D.S."/>
            <person name="Martin F."/>
        </authorList>
    </citation>
    <scope>NUCLEOTIDE SEQUENCE [LARGE SCALE GENOMIC DNA]</scope>
    <source>
        <strain evidence="12">MUT 4182</strain>
    </source>
</reference>
<keyword evidence="5" id="KW-0805">Transcription regulation</keyword>
<evidence type="ECO:0000313" key="12">
    <source>
        <dbReference type="Proteomes" id="UP000054248"/>
    </source>
</evidence>
<evidence type="ECO:0000313" key="11">
    <source>
        <dbReference type="EMBL" id="KIO31111.1"/>
    </source>
</evidence>
<reference evidence="11 12" key="1">
    <citation type="submission" date="2014-04" db="EMBL/GenBank/DDBJ databases">
        <authorList>
            <consortium name="DOE Joint Genome Institute"/>
            <person name="Kuo A."/>
            <person name="Girlanda M."/>
            <person name="Perotto S."/>
            <person name="Kohler A."/>
            <person name="Nagy L.G."/>
            <person name="Floudas D."/>
            <person name="Copeland A."/>
            <person name="Barry K.W."/>
            <person name="Cichocki N."/>
            <person name="Veneault-Fourrey C."/>
            <person name="LaButti K."/>
            <person name="Lindquist E.A."/>
            <person name="Lipzen A."/>
            <person name="Lundell T."/>
            <person name="Morin E."/>
            <person name="Murat C."/>
            <person name="Sun H."/>
            <person name="Tunlid A."/>
            <person name="Henrissat B."/>
            <person name="Grigoriev I.V."/>
            <person name="Hibbett D.S."/>
            <person name="Martin F."/>
            <person name="Nordberg H.P."/>
            <person name="Cantor M.N."/>
            <person name="Hua S.X."/>
        </authorList>
    </citation>
    <scope>NUCLEOTIDE SEQUENCE [LARGE SCALE GENOMIC DNA]</scope>
    <source>
        <strain evidence="11 12">MUT 4182</strain>
    </source>
</reference>
<feature type="domain" description="Myb-like" evidence="10">
    <location>
        <begin position="129"/>
        <end position="182"/>
    </location>
</feature>
<name>A0A0C3QR39_9AGAM</name>
<dbReference type="STRING" id="1051891.A0A0C3QR39"/>
<dbReference type="Proteomes" id="UP000054248">
    <property type="component" value="Unassembled WGS sequence"/>
</dbReference>
<dbReference type="InterPro" id="IPR027109">
    <property type="entry name" value="Swc4/Dmap1"/>
</dbReference>
<comment type="function">
    <text evidence="8">Component of the SWR1 complex which mediates the ATP-dependent exchange of histone H2A for the H2A variant HZT1 leading to transcriptional regulation of selected genes by chromatin remodeling. Component of the NuA4 histone acetyltransferase complex which is involved in transcriptional activation of selected genes principally by acetylation of nucleosomal histone H4 and H2A. The NuA4 complex is also involved in DNA repair.</text>
</comment>
<evidence type="ECO:0000256" key="8">
    <source>
        <dbReference type="ARBA" id="ARBA00025264"/>
    </source>
</evidence>
<feature type="compositionally biased region" description="Low complexity" evidence="9">
    <location>
        <begin position="313"/>
        <end position="323"/>
    </location>
</feature>
<sequence>MATAADVRDILNLPQNPLGTKNVAKKTPQTRKEAGITRELYQLIGDSAPTLVAQYARPKLKAKPELGRPKVKWEWKEFQHSNRADALAMHHWTKTSPAQPEEEYPFAKYSNIPPIAYEYSSEEYSRLLEDPDWSREETDYLFALVKEYDVRFFVIYDRYDFPEGKPRSMQDLKARYYHICRKLIKSRPFAGDEQTKNQVMSSYSYDKVREDQRRNYLNGLFSRTPAQIAEEEALYIECKRIEQNERRFQRERDDLLRTLAGMESGLASLSLRVDDPTNSLPPLNIGSRPRVPRRSDGMELDSPVANNNMIAMPSPYSGPSSLPGTGGRQKSGSVSGGATPKQPLSISLSSAPAVPETSFDPVHCLTQPTAPLTTSSLTTKTHKPVHFRSSLIPQPKSSLKQKVNAAIQEMGVHPERLVMPTAANLEKLEGLQAAAGGLLDMKKALDRVEQEIRINKARLRGGSEAGETDADGTGETDRGRTDREGSIASLEPSGNRQKRSASVVSSAASAAPDVRPRKRQRP</sequence>
<dbReference type="PANTHER" id="PTHR12855">
    <property type="entry name" value="DNA METHYLTRANSFERASE 1-ASSOCIATED PROTEIN 1 FAMILY MEMBER"/>
    <property type="match status" value="1"/>
</dbReference>
<dbReference type="OrthoDB" id="19740at2759"/>
<keyword evidence="4" id="KW-0156">Chromatin regulator</keyword>
<keyword evidence="12" id="KW-1185">Reference proteome</keyword>
<proteinExistence type="inferred from homology"/>
<keyword evidence="6" id="KW-0804">Transcription</keyword>
<keyword evidence="7" id="KW-0539">Nucleus</keyword>
<dbReference type="EMBL" id="KN822966">
    <property type="protein sequence ID" value="KIO31111.1"/>
    <property type="molecule type" value="Genomic_DNA"/>
</dbReference>
<feature type="region of interest" description="Disordered" evidence="9">
    <location>
        <begin position="459"/>
        <end position="522"/>
    </location>
</feature>
<dbReference type="InterPro" id="IPR001005">
    <property type="entry name" value="SANT/Myb"/>
</dbReference>
<organism evidence="11 12">
    <name type="scientific">Tulasnella calospora MUT 4182</name>
    <dbReference type="NCBI Taxonomy" id="1051891"/>
    <lineage>
        <taxon>Eukaryota</taxon>
        <taxon>Fungi</taxon>
        <taxon>Dikarya</taxon>
        <taxon>Basidiomycota</taxon>
        <taxon>Agaricomycotina</taxon>
        <taxon>Agaricomycetes</taxon>
        <taxon>Cantharellales</taxon>
        <taxon>Tulasnellaceae</taxon>
        <taxon>Tulasnella</taxon>
    </lineage>
</organism>
<evidence type="ECO:0000256" key="1">
    <source>
        <dbReference type="ARBA" id="ARBA00004123"/>
    </source>
</evidence>
<evidence type="ECO:0000256" key="6">
    <source>
        <dbReference type="ARBA" id="ARBA00023163"/>
    </source>
</evidence>
<dbReference type="InterPro" id="IPR032563">
    <property type="entry name" value="DAMP1_SANT-like"/>
</dbReference>
<evidence type="ECO:0000256" key="9">
    <source>
        <dbReference type="SAM" id="MobiDB-lite"/>
    </source>
</evidence>
<dbReference type="HOGENOM" id="CLU_018539_4_1_1"/>
<dbReference type="GO" id="GO:0035267">
    <property type="term" value="C:NuA4 histone acetyltransferase complex"/>
    <property type="evidence" value="ECO:0007669"/>
    <property type="project" value="InterPro"/>
</dbReference>
<dbReference type="SMART" id="SM00717">
    <property type="entry name" value="SANT"/>
    <property type="match status" value="1"/>
</dbReference>
<gene>
    <name evidence="11" type="ORF">M407DRAFT_221649</name>
</gene>
<dbReference type="GO" id="GO:0006281">
    <property type="term" value="P:DNA repair"/>
    <property type="evidence" value="ECO:0007669"/>
    <property type="project" value="InterPro"/>
</dbReference>
<dbReference type="Pfam" id="PF16282">
    <property type="entry name" value="SANT_DAMP1_like"/>
    <property type="match status" value="1"/>
</dbReference>
<comment type="similarity">
    <text evidence="2">Belongs to the SWC4 family.</text>
</comment>
<dbReference type="GO" id="GO:0003714">
    <property type="term" value="F:transcription corepressor activity"/>
    <property type="evidence" value="ECO:0007669"/>
    <property type="project" value="TreeGrafter"/>
</dbReference>
<dbReference type="GO" id="GO:0000122">
    <property type="term" value="P:negative regulation of transcription by RNA polymerase II"/>
    <property type="evidence" value="ECO:0007669"/>
    <property type="project" value="TreeGrafter"/>
</dbReference>
<dbReference type="AlphaFoldDB" id="A0A0C3QR39"/>
<dbReference type="GO" id="GO:0000812">
    <property type="term" value="C:Swr1 complex"/>
    <property type="evidence" value="ECO:0007669"/>
    <property type="project" value="TreeGrafter"/>
</dbReference>
<evidence type="ECO:0000256" key="5">
    <source>
        <dbReference type="ARBA" id="ARBA00023015"/>
    </source>
</evidence>
<dbReference type="GO" id="GO:0006338">
    <property type="term" value="P:chromatin remodeling"/>
    <property type="evidence" value="ECO:0007669"/>
    <property type="project" value="InterPro"/>
</dbReference>
<dbReference type="PANTHER" id="PTHR12855:SF10">
    <property type="entry name" value="DNA METHYLTRANSFERASE 1-ASSOCIATED PROTEIN 1"/>
    <property type="match status" value="1"/>
</dbReference>
<dbReference type="Gene3D" id="1.10.10.60">
    <property type="entry name" value="Homeodomain-like"/>
    <property type="match status" value="1"/>
</dbReference>
<protein>
    <recommendedName>
        <fullName evidence="3">SWR1-complex protein 4</fullName>
    </recommendedName>
</protein>
<feature type="compositionally biased region" description="Low complexity" evidence="9">
    <location>
        <begin position="500"/>
        <end position="511"/>
    </location>
</feature>
<comment type="subcellular location">
    <subcellularLocation>
        <location evidence="1">Nucleus</location>
    </subcellularLocation>
</comment>